<evidence type="ECO:0000259" key="5">
    <source>
        <dbReference type="PROSITE" id="PS51898"/>
    </source>
</evidence>
<dbReference type="InterPro" id="IPR011010">
    <property type="entry name" value="DNA_brk_join_enz"/>
</dbReference>
<gene>
    <name evidence="7" type="ORF">ACFO7V_16625</name>
</gene>
<dbReference type="PANTHER" id="PTHR30349:SF64">
    <property type="entry name" value="PROPHAGE INTEGRASE INTD-RELATED"/>
    <property type="match status" value="1"/>
</dbReference>
<reference evidence="8" key="1">
    <citation type="journal article" date="2019" name="Int. J. Syst. Evol. Microbiol.">
        <title>The Global Catalogue of Microorganisms (GCM) 10K type strain sequencing project: providing services to taxonomists for standard genome sequencing and annotation.</title>
        <authorList>
            <consortium name="The Broad Institute Genomics Platform"/>
            <consortium name="The Broad Institute Genome Sequencing Center for Infectious Disease"/>
            <person name="Wu L."/>
            <person name="Ma J."/>
        </authorList>
    </citation>
    <scope>NUCLEOTIDE SEQUENCE [LARGE SCALE GENOMIC DNA]</scope>
    <source>
        <strain evidence="8">CGMCC 1.12849</strain>
    </source>
</reference>
<dbReference type="InterPro" id="IPR044068">
    <property type="entry name" value="CB"/>
</dbReference>
<dbReference type="InterPro" id="IPR002104">
    <property type="entry name" value="Integrase_catalytic"/>
</dbReference>
<dbReference type="InterPro" id="IPR053876">
    <property type="entry name" value="Phage_int_M"/>
</dbReference>
<evidence type="ECO:0000256" key="3">
    <source>
        <dbReference type="ARBA" id="ARBA00023172"/>
    </source>
</evidence>
<dbReference type="InterPro" id="IPR050090">
    <property type="entry name" value="Tyrosine_recombinase_XerCD"/>
</dbReference>
<dbReference type="Pfam" id="PF00589">
    <property type="entry name" value="Phage_integrase"/>
    <property type="match status" value="1"/>
</dbReference>
<comment type="similarity">
    <text evidence="1">Belongs to the 'phage' integrase family.</text>
</comment>
<dbReference type="Proteomes" id="UP001595884">
    <property type="component" value="Unassembled WGS sequence"/>
</dbReference>
<keyword evidence="8" id="KW-1185">Reference proteome</keyword>
<dbReference type="InterPro" id="IPR013762">
    <property type="entry name" value="Integrase-like_cat_sf"/>
</dbReference>
<dbReference type="InterPro" id="IPR010998">
    <property type="entry name" value="Integrase_recombinase_N"/>
</dbReference>
<evidence type="ECO:0000256" key="4">
    <source>
        <dbReference type="PROSITE-ProRule" id="PRU01248"/>
    </source>
</evidence>
<name>A0ABV9MSW3_9MICC</name>
<dbReference type="Gene3D" id="1.10.443.10">
    <property type="entry name" value="Intergrase catalytic core"/>
    <property type="match status" value="1"/>
</dbReference>
<evidence type="ECO:0000256" key="2">
    <source>
        <dbReference type="ARBA" id="ARBA00023125"/>
    </source>
</evidence>
<dbReference type="PROSITE" id="PS51898">
    <property type="entry name" value="TYR_RECOMBINASE"/>
    <property type="match status" value="1"/>
</dbReference>
<proteinExistence type="inferred from homology"/>
<dbReference type="SUPFAM" id="SSF56349">
    <property type="entry name" value="DNA breaking-rejoining enzymes"/>
    <property type="match status" value="1"/>
</dbReference>
<keyword evidence="3" id="KW-0233">DNA recombination</keyword>
<organism evidence="7 8">
    <name type="scientific">Glutamicibacter bergerei</name>
    <dbReference type="NCBI Taxonomy" id="256702"/>
    <lineage>
        <taxon>Bacteria</taxon>
        <taxon>Bacillati</taxon>
        <taxon>Actinomycetota</taxon>
        <taxon>Actinomycetes</taxon>
        <taxon>Micrococcales</taxon>
        <taxon>Micrococcaceae</taxon>
        <taxon>Glutamicibacter</taxon>
    </lineage>
</organism>
<dbReference type="RefSeq" id="WP_346058783.1">
    <property type="nucleotide sequence ID" value="NZ_BAAAVQ010000005.1"/>
</dbReference>
<feature type="domain" description="Core-binding (CB)" evidence="6">
    <location>
        <begin position="70"/>
        <end position="151"/>
    </location>
</feature>
<accession>A0ABV9MSW3</accession>
<dbReference type="PROSITE" id="PS51900">
    <property type="entry name" value="CB"/>
    <property type="match status" value="1"/>
</dbReference>
<sequence length="398" mass="45233">MASIQTRKNSKGVTTSYRVRWREKGQKGADSYETFHSLNEAESFKRILEINGHDSAKAERDILRAVSGSPTIEVVAQQHLKRLTDITVHTMHTYERMIENHIVDKIGNIPADMLSEEDMAEWVMWMREKKLTPKTIKNVHGFIYSIMATAIYRGYRADNPCEHTRLPKNDHTEDKTTFLTKAELALILRHLDKHFHPFILFLVGTGLRFSEAAALQPGDFSHDKDDFNVRVTKAWKRDDKNGRTIGVPKTERARRTVSMDKNLALTIAPQIQTCAPEDYVFKMKAGGEMTTQALHNKAWKPALIAAKKDGLKKAPRIHDLRHTFASWMLTGDEPMSIFDLSVLMGHESTNTTSKVYSHLMPESRMKGARNMGASMAGLYDITPQKVIDAAKKTKELEQ</sequence>
<dbReference type="PANTHER" id="PTHR30349">
    <property type="entry name" value="PHAGE INTEGRASE-RELATED"/>
    <property type="match status" value="1"/>
</dbReference>
<dbReference type="Pfam" id="PF22022">
    <property type="entry name" value="Phage_int_M"/>
    <property type="match status" value="1"/>
</dbReference>
<keyword evidence="2 4" id="KW-0238">DNA-binding</keyword>
<protein>
    <submittedName>
        <fullName evidence="7">Tyrosine-type recombinase/integrase</fullName>
    </submittedName>
</protein>
<evidence type="ECO:0000256" key="1">
    <source>
        <dbReference type="ARBA" id="ARBA00008857"/>
    </source>
</evidence>
<comment type="caution">
    <text evidence="7">The sequence shown here is derived from an EMBL/GenBank/DDBJ whole genome shotgun (WGS) entry which is preliminary data.</text>
</comment>
<evidence type="ECO:0000313" key="7">
    <source>
        <dbReference type="EMBL" id="MFC4717748.1"/>
    </source>
</evidence>
<dbReference type="EMBL" id="JBHSHE010000082">
    <property type="protein sequence ID" value="MFC4717748.1"/>
    <property type="molecule type" value="Genomic_DNA"/>
</dbReference>
<evidence type="ECO:0000313" key="8">
    <source>
        <dbReference type="Proteomes" id="UP001595884"/>
    </source>
</evidence>
<feature type="domain" description="Tyr recombinase" evidence="5">
    <location>
        <begin position="174"/>
        <end position="370"/>
    </location>
</feature>
<dbReference type="Gene3D" id="1.10.150.130">
    <property type="match status" value="1"/>
</dbReference>
<dbReference type="CDD" id="cd01189">
    <property type="entry name" value="INT_ICEBs1_C_like"/>
    <property type="match status" value="1"/>
</dbReference>
<evidence type="ECO:0000259" key="6">
    <source>
        <dbReference type="PROSITE" id="PS51900"/>
    </source>
</evidence>